<feature type="compositionally biased region" description="Basic and acidic residues" evidence="1">
    <location>
        <begin position="404"/>
        <end position="427"/>
    </location>
</feature>
<feature type="compositionally biased region" description="Low complexity" evidence="1">
    <location>
        <begin position="227"/>
        <end position="237"/>
    </location>
</feature>
<feature type="compositionally biased region" description="Low complexity" evidence="1">
    <location>
        <begin position="161"/>
        <end position="173"/>
    </location>
</feature>
<feature type="region of interest" description="Disordered" evidence="1">
    <location>
        <begin position="857"/>
        <end position="876"/>
    </location>
</feature>
<accession>A0A8J8W6R1</accession>
<feature type="region of interest" description="Disordered" evidence="1">
    <location>
        <begin position="571"/>
        <end position="754"/>
    </location>
</feature>
<reference evidence="3" key="1">
    <citation type="journal article" date="2020" name="Front. Microbiol.">
        <title>Gene regulatory networks of Penicillium echinulatum 2HH and Penicillium oxalicum 114-2 inferred by a computational biology approach.</title>
        <authorList>
            <person name="Lenz A.R."/>
            <person name="Galan-Vasquez E."/>
            <person name="Balbinot E."/>
            <person name="De Abreu F.P."/>
            <person name="De Oliveira N.S."/>
            <person name="Da Rosa L.O."/>
            <person name="De Avila E Silva S."/>
            <person name="Camassola M."/>
            <person name="Dillon A.J.P."/>
            <person name="Perez-Rueda E."/>
        </authorList>
    </citation>
    <scope>NUCLEOTIDE SEQUENCE</scope>
    <source>
        <strain evidence="3">S1M29</strain>
    </source>
</reference>
<feature type="region of interest" description="Disordered" evidence="1">
    <location>
        <begin position="1550"/>
        <end position="1582"/>
    </location>
</feature>
<dbReference type="InterPro" id="IPR013087">
    <property type="entry name" value="Znf_C2H2_type"/>
</dbReference>
<dbReference type="OrthoDB" id="5424797at2759"/>
<feature type="region of interest" description="Disordered" evidence="1">
    <location>
        <begin position="1108"/>
        <end position="1261"/>
    </location>
</feature>
<feature type="compositionally biased region" description="Polar residues" evidence="1">
    <location>
        <begin position="702"/>
        <end position="716"/>
    </location>
</feature>
<sequence>MDQTANAAFARYQNSRTPHAELAQGLQRPSSSMSYSQGMDQTLFESQLHRPSSHQPLQQQQQQPQPQRNPAQDQPPSNGSHRLYQEQGLTNLQHPRQLHHQSHQSQPINNRRGTQYAEGSAHGEVAPLPQHTPQHYYQAHHALSREPLQNTQPQISHHYIPQQQAAQAQTPQQHGSQQPEPKHKARLQPPLPPPQQQQMRQYEQPQQTQPQSSQVAPPPLNQHTPLQQYHSAQAQRQQETRQPRPHERSLERISSPQDQYQGPDQQQYVRPSDISPSVNYWLPNPITRPDHRAPMKHLPVPHQRSASRPALASSNAPAEPNQVAAQSRSPDRSPLLQANAMHESRSTYQNSPVVASSPLQLSSDASTSQMDPVLMHQPIRPPVSQSRSSPRVPDQPPQASGELDSSRRGSFLEDKELYNTSSPRKDPYTSSSRSTLGPQSHTPRKPSSTKSGATSARKPSLPSATSRPKDTNQDMGHGPQISPDSHRAPLQRPVIQQDHSSESSTPNSIKPVSAPIAASQPSPAVSQPPVGVKPSPSHPISPKIPQAIRPYMEPQMIKEYKQRLNQTAGISGTAAGRLSQNISVSSERPDTVPSVSKPIAASQGRGSDGHQTIVEAHSRSGTTTGRKPSTSNVAPAQPPRAQSSIVPQQKPDRMSDPSAPTETNTADVAATAPASRAAAFPKAPAVMNRSLSNDNHHAQTLFPRTQSITPSASSGQAAEEPSRIDLRKPASTSATPGLPDNFSPFMTTSSCPPVPVASNARPIMAAPVPATNRTSSPFPAHVDLTRRPRRGRPRKYPSPSTERPGSRLAMHSQSNTAEALPPSQHERATSGALLPSQASHSQAHPRTELVAPGQRLATTSKTPQSGSLPVYHSVPSTRNPASLALAQSHESRDSQPIARPLPVSEAQIQPQALARAAELPTSEPAHQHHTHSLYLPAAKSRKLNDGSRHLGPVASPGLAQPASSIASKFPAAGGAYSSPYSSQNMTRPQIAARPNHQRFKDLPNRKQLLNRFDIVESMNVTDVLLKDAYDPKTIARDILIAAGRHPQEKSLNHHLEPLRRRFKAVDGNSDLTTFRWDLVDPRVDYSPSVIQMVEAAYKAASVVSATSTERPLDAAPQQIHPSPNQTGSGLIEQQQHVPGSARDLPTAPLTSPADNRPVFNTSNPRSVVTRTDKSEANGSVDIVHHIPASSAATSTGKPSTPTAPPSLKFSAAHPTRRESHGGVNTVNSPHRSSALHPPTASSTTLHSTTSKSSNKPVPAPPTAVNLNAFGALPFKPPSYYSPLRPTAQPLPYSLPSLPVTSPAPKSPDPASHPPPPPPRDQEQGASAPVPRSYTPAATAKPKSKGQSASQEAAPPRTPSKAAPRVSQSPRGTIPRQSPLPKELPEPLVIIPTSPQAMAPPKRGPGRPPKSDRKIEVAIDNRPAPQYQVFRCQWTGCEAKLHNLQAIQTHMLGVHIPRHIVCAWEDCADKTPRAAADMWEHVDGEHITPMAWKQGDGPSVPTNEVETYDALQSTFQGRQDTMTLPADRDSVKIFSRIHGTQTSKQRARLMEEGGRQWKEQAGPQADLSDRPLSTPPRLRASRHGETAYTLSDVSVVI</sequence>
<feature type="compositionally biased region" description="Polar residues" evidence="1">
    <location>
        <begin position="1222"/>
        <end position="1231"/>
    </location>
</feature>
<feature type="compositionally biased region" description="Polar residues" evidence="1">
    <location>
        <begin position="103"/>
        <end position="113"/>
    </location>
</feature>
<dbReference type="SMART" id="SM00355">
    <property type="entry name" value="ZnF_C2H2"/>
    <property type="match status" value="2"/>
</dbReference>
<feature type="compositionally biased region" description="Pro residues" evidence="1">
    <location>
        <begin position="1304"/>
        <end position="1318"/>
    </location>
</feature>
<comment type="caution">
    <text evidence="3">The sequence shown here is derived from an EMBL/GenBank/DDBJ whole genome shotgun (WGS) entry which is preliminary data.</text>
</comment>
<feature type="compositionally biased region" description="Low complexity" evidence="1">
    <location>
        <begin position="254"/>
        <end position="268"/>
    </location>
</feature>
<feature type="compositionally biased region" description="Low complexity" evidence="1">
    <location>
        <begin position="511"/>
        <end position="545"/>
    </location>
</feature>
<feature type="compositionally biased region" description="Polar residues" evidence="1">
    <location>
        <begin position="619"/>
        <end position="647"/>
    </location>
</feature>
<evidence type="ECO:0000313" key="4">
    <source>
        <dbReference type="Proteomes" id="UP000631181"/>
    </source>
</evidence>
<dbReference type="Proteomes" id="UP000631181">
    <property type="component" value="Unassembled WGS sequence"/>
</dbReference>
<feature type="region of interest" description="Disordered" evidence="1">
    <location>
        <begin position="160"/>
        <end position="552"/>
    </location>
</feature>
<feature type="compositionally biased region" description="Basic and acidic residues" evidence="1">
    <location>
        <begin position="238"/>
        <end position="251"/>
    </location>
</feature>
<evidence type="ECO:0000256" key="1">
    <source>
        <dbReference type="SAM" id="MobiDB-lite"/>
    </source>
</evidence>
<evidence type="ECO:0000313" key="3">
    <source>
        <dbReference type="EMBL" id="KAF7717755.1"/>
    </source>
</evidence>
<feature type="compositionally biased region" description="Polar residues" evidence="1">
    <location>
        <begin position="428"/>
        <end position="454"/>
    </location>
</feature>
<keyword evidence="4" id="KW-1185">Reference proteome</keyword>
<protein>
    <submittedName>
        <fullName evidence="3">Zinc finger C2H2 type domain-containing protein</fullName>
    </submittedName>
</protein>
<feature type="compositionally biased region" description="Low complexity" evidence="1">
    <location>
        <begin position="55"/>
        <end position="76"/>
    </location>
</feature>
<feature type="compositionally biased region" description="Polar residues" evidence="1">
    <location>
        <begin position="1148"/>
        <end position="1169"/>
    </location>
</feature>
<feature type="region of interest" description="Disordered" evidence="1">
    <location>
        <begin position="1"/>
        <end position="82"/>
    </location>
</feature>
<feature type="compositionally biased region" description="Polar residues" evidence="1">
    <location>
        <begin position="1190"/>
        <end position="1200"/>
    </location>
</feature>
<feature type="domain" description="C2H2-type" evidence="2">
    <location>
        <begin position="1459"/>
        <end position="1485"/>
    </location>
</feature>
<feature type="compositionally biased region" description="Polar residues" evidence="1">
    <location>
        <begin position="346"/>
        <end position="370"/>
    </location>
</feature>
<feature type="region of interest" description="Disordered" evidence="1">
    <location>
        <begin position="1291"/>
        <end position="1411"/>
    </location>
</feature>
<feature type="compositionally biased region" description="Polar residues" evidence="1">
    <location>
        <begin position="857"/>
        <end position="867"/>
    </location>
</feature>
<feature type="region of interest" description="Disordered" evidence="1">
    <location>
        <begin position="768"/>
        <end position="847"/>
    </location>
</feature>
<feature type="region of interest" description="Disordered" evidence="1">
    <location>
        <begin position="907"/>
        <end position="931"/>
    </location>
</feature>
<feature type="compositionally biased region" description="Polar residues" evidence="1">
    <location>
        <begin position="1119"/>
        <end position="1137"/>
    </location>
</feature>
<organism evidence="3 4">
    <name type="scientific">Penicillium ucsense</name>
    <dbReference type="NCBI Taxonomy" id="2839758"/>
    <lineage>
        <taxon>Eukaryota</taxon>
        <taxon>Fungi</taxon>
        <taxon>Dikarya</taxon>
        <taxon>Ascomycota</taxon>
        <taxon>Pezizomycotina</taxon>
        <taxon>Eurotiomycetes</taxon>
        <taxon>Eurotiomycetidae</taxon>
        <taxon>Eurotiales</taxon>
        <taxon>Aspergillaceae</taxon>
        <taxon>Penicillium</taxon>
    </lineage>
</organism>
<feature type="compositionally biased region" description="Low complexity" evidence="1">
    <location>
        <begin position="1239"/>
        <end position="1253"/>
    </location>
</feature>
<feature type="region of interest" description="Disordered" evidence="1">
    <location>
        <begin position="96"/>
        <end position="129"/>
    </location>
</feature>
<feature type="compositionally biased region" description="Low complexity" evidence="1">
    <location>
        <begin position="196"/>
        <end position="215"/>
    </location>
</feature>
<feature type="compositionally biased region" description="Polar residues" evidence="1">
    <location>
        <begin position="1"/>
        <end position="17"/>
    </location>
</feature>
<name>A0A8J8W6R1_9EURO</name>
<feature type="compositionally biased region" description="Low complexity" evidence="1">
    <location>
        <begin position="382"/>
        <end position="392"/>
    </location>
</feature>
<feature type="compositionally biased region" description="Polar residues" evidence="1">
    <location>
        <begin position="27"/>
        <end position="54"/>
    </location>
</feature>
<gene>
    <name evidence="3" type="ORF">PECM_003832</name>
</gene>
<feature type="domain" description="C2H2-type" evidence="2">
    <location>
        <begin position="1429"/>
        <end position="1454"/>
    </location>
</feature>
<dbReference type="EMBL" id="WIWV01000023">
    <property type="protein sequence ID" value="KAF7717755.1"/>
    <property type="molecule type" value="Genomic_DNA"/>
</dbReference>
<feature type="compositionally biased region" description="Low complexity" evidence="1">
    <location>
        <begin position="666"/>
        <end position="685"/>
    </location>
</feature>
<evidence type="ECO:0000259" key="2">
    <source>
        <dbReference type="SMART" id="SM00355"/>
    </source>
</evidence>
<proteinExistence type="predicted"/>